<dbReference type="RefSeq" id="XP_075103014.1">
    <property type="nucleotide sequence ID" value="XM_075246913.1"/>
</dbReference>
<gene>
    <name evidence="2" type="primary">LOC107826602</name>
</gene>
<proteinExistence type="predicted"/>
<reference evidence="1" key="1">
    <citation type="journal article" date="2014" name="Nat. Commun.">
        <title>The tobacco genome sequence and its comparison with those of tomato and potato.</title>
        <authorList>
            <person name="Sierro N."/>
            <person name="Battey J.N."/>
            <person name="Ouadi S."/>
            <person name="Bakaher N."/>
            <person name="Bovet L."/>
            <person name="Willig A."/>
            <person name="Goepfert S."/>
            <person name="Peitsch M.C."/>
            <person name="Ivanov N.V."/>
        </authorList>
    </citation>
    <scope>NUCLEOTIDE SEQUENCE [LARGE SCALE GENOMIC DNA]</scope>
</reference>
<name>A0AC58U0M3_TOBAC</name>
<evidence type="ECO:0000313" key="2">
    <source>
        <dbReference type="RefSeq" id="XP_075103014.1"/>
    </source>
</evidence>
<keyword evidence="1" id="KW-1185">Reference proteome</keyword>
<organism evidence="1 2">
    <name type="scientific">Nicotiana tabacum</name>
    <name type="common">Common tobacco</name>
    <dbReference type="NCBI Taxonomy" id="4097"/>
    <lineage>
        <taxon>Eukaryota</taxon>
        <taxon>Viridiplantae</taxon>
        <taxon>Streptophyta</taxon>
        <taxon>Embryophyta</taxon>
        <taxon>Tracheophyta</taxon>
        <taxon>Spermatophyta</taxon>
        <taxon>Magnoliopsida</taxon>
        <taxon>eudicotyledons</taxon>
        <taxon>Gunneridae</taxon>
        <taxon>Pentapetalae</taxon>
        <taxon>asterids</taxon>
        <taxon>lamiids</taxon>
        <taxon>Solanales</taxon>
        <taxon>Solanaceae</taxon>
        <taxon>Nicotianoideae</taxon>
        <taxon>Nicotianeae</taxon>
        <taxon>Nicotiana</taxon>
    </lineage>
</organism>
<reference evidence="2" key="2">
    <citation type="submission" date="2025-08" db="UniProtKB">
        <authorList>
            <consortium name="RefSeq"/>
        </authorList>
    </citation>
    <scope>IDENTIFICATION</scope>
    <source>
        <tissue evidence="2">Leaf</tissue>
    </source>
</reference>
<dbReference type="Proteomes" id="UP000790787">
    <property type="component" value="Chromosome 3"/>
</dbReference>
<sequence>MTELVGTHTESIQKLEMQKRDLSREQKPKQKGTLPSDTIVNPKGSGSGPTSHVIAITTRSGKVLQGEGEQVVEVEEFEEGVEVEEPSVIKIEKISEDVQVQKENREKVKEKFYDILKKLSVNIPFVEAFQEMPGFAKYLKDLITKKKTTKNEVVNVTHRVEQLLEVFKEHKQDTGCTIEDIRGIPAGICEHKIQLESETKPSVEHQRRLNPSMQEVDRKGTQNQVADHLSRLEEAGRPKVDLEINDAFPDEHILALPSTFAPWCVPEEEIMPILKACHDSPVGVHHGGNRTAAKVLECGYYRTSIYHDSNQMVKVCDQCQRQGSISKRHEMPMHFVMETEIFNVWGIDFMGPFAFTGLLEKYGIKHKVATPYHPQSSGQVEVSNREIKSILAKNVNANRTDWSRKLDDTLWAYRTTYKTPIGTSPYRLVFEKSCHLPGELEHKAMWALKRLNLDWAEASNLRLTQLKEMEESVSMLMKAHPCTKKG</sequence>
<protein>
    <submittedName>
        <fullName evidence="2">Uncharacterized protein LOC107826602</fullName>
    </submittedName>
</protein>
<accession>A0AC58U0M3</accession>
<evidence type="ECO:0000313" key="1">
    <source>
        <dbReference type="Proteomes" id="UP000790787"/>
    </source>
</evidence>